<evidence type="ECO:0000256" key="8">
    <source>
        <dbReference type="ARBA" id="ARBA00047454"/>
    </source>
</evidence>
<feature type="binding site" evidence="9">
    <location>
        <position position="94"/>
    </location>
    <ligand>
        <name>ATP</name>
        <dbReference type="ChEBI" id="CHEBI:30616"/>
    </ligand>
</feature>
<keyword evidence="2 10" id="KW-0723">Serine/threonine-protein kinase</keyword>
<reference evidence="13" key="1">
    <citation type="submission" date="2021-02" db="EMBL/GenBank/DDBJ databases">
        <authorList>
            <person name="Nowell W R."/>
        </authorList>
    </citation>
    <scope>NUCLEOTIDE SEQUENCE</scope>
</reference>
<dbReference type="EMBL" id="CAJNOK010008477">
    <property type="protein sequence ID" value="CAF1064560.1"/>
    <property type="molecule type" value="Genomic_DNA"/>
</dbReference>
<dbReference type="GO" id="GO:0005952">
    <property type="term" value="C:cAMP-dependent protein kinase complex"/>
    <property type="evidence" value="ECO:0007669"/>
    <property type="project" value="TreeGrafter"/>
</dbReference>
<dbReference type="InterPro" id="IPR000961">
    <property type="entry name" value="AGC-kinase_C"/>
</dbReference>
<evidence type="ECO:0000313" key="15">
    <source>
        <dbReference type="Proteomes" id="UP000677228"/>
    </source>
</evidence>
<accession>A0A8S2DVM7</accession>
<evidence type="ECO:0000256" key="10">
    <source>
        <dbReference type="RuleBase" id="RU000304"/>
    </source>
</evidence>
<dbReference type="InterPro" id="IPR000719">
    <property type="entry name" value="Prot_kinase_dom"/>
</dbReference>
<evidence type="ECO:0000313" key="14">
    <source>
        <dbReference type="EMBL" id="CAF3829760.1"/>
    </source>
</evidence>
<dbReference type="SMART" id="SM00220">
    <property type="entry name" value="S_TKc"/>
    <property type="match status" value="1"/>
</dbReference>
<gene>
    <name evidence="13" type="ORF">OVA965_LOCUS17588</name>
    <name evidence="14" type="ORF">TMI583_LOCUS17601</name>
</gene>
<evidence type="ECO:0000313" key="13">
    <source>
        <dbReference type="EMBL" id="CAF1064560.1"/>
    </source>
</evidence>
<dbReference type="PROSITE" id="PS51285">
    <property type="entry name" value="AGC_KINASE_CTER"/>
    <property type="match status" value="1"/>
</dbReference>
<evidence type="ECO:0000256" key="6">
    <source>
        <dbReference type="ARBA" id="ARBA00022840"/>
    </source>
</evidence>
<dbReference type="InterPro" id="IPR008271">
    <property type="entry name" value="Ser/Thr_kinase_AS"/>
</dbReference>
<feature type="domain" description="AGC-kinase C-terminal" evidence="12">
    <location>
        <begin position="311"/>
        <end position="359"/>
    </location>
</feature>
<keyword evidence="3" id="KW-0808">Transferase</keyword>
<evidence type="ECO:0000256" key="7">
    <source>
        <dbReference type="ARBA" id="ARBA00047292"/>
    </source>
</evidence>
<dbReference type="PROSITE" id="PS50011">
    <property type="entry name" value="PROTEIN_KINASE_DOM"/>
    <property type="match status" value="1"/>
</dbReference>
<dbReference type="InterPro" id="IPR017441">
    <property type="entry name" value="Protein_kinase_ATP_BS"/>
</dbReference>
<name>A0A8S2DVM7_9BILA</name>
<evidence type="ECO:0000256" key="5">
    <source>
        <dbReference type="ARBA" id="ARBA00022777"/>
    </source>
</evidence>
<dbReference type="Proteomes" id="UP000677228">
    <property type="component" value="Unassembled WGS sequence"/>
</dbReference>
<evidence type="ECO:0000259" key="12">
    <source>
        <dbReference type="PROSITE" id="PS51285"/>
    </source>
</evidence>
<evidence type="ECO:0000256" key="4">
    <source>
        <dbReference type="ARBA" id="ARBA00022741"/>
    </source>
</evidence>
<comment type="catalytic activity">
    <reaction evidence="7">
        <text>L-threonyl-[protein] + ATP = O-phospho-L-threonyl-[protein] + ADP + H(+)</text>
        <dbReference type="Rhea" id="RHEA:46608"/>
        <dbReference type="Rhea" id="RHEA-COMP:11060"/>
        <dbReference type="Rhea" id="RHEA-COMP:11605"/>
        <dbReference type="ChEBI" id="CHEBI:15378"/>
        <dbReference type="ChEBI" id="CHEBI:30013"/>
        <dbReference type="ChEBI" id="CHEBI:30616"/>
        <dbReference type="ChEBI" id="CHEBI:61977"/>
        <dbReference type="ChEBI" id="CHEBI:456216"/>
        <dbReference type="EC" id="2.7.11.11"/>
    </reaction>
</comment>
<dbReference type="EC" id="2.7.11.11" evidence="1"/>
<dbReference type="GO" id="GO:0005829">
    <property type="term" value="C:cytosol"/>
    <property type="evidence" value="ECO:0007669"/>
    <property type="project" value="TreeGrafter"/>
</dbReference>
<evidence type="ECO:0000256" key="2">
    <source>
        <dbReference type="ARBA" id="ARBA00022527"/>
    </source>
</evidence>
<keyword evidence="6 9" id="KW-0067">ATP-binding</keyword>
<protein>
    <recommendedName>
        <fullName evidence="1">cAMP-dependent protein kinase</fullName>
        <ecNumber evidence="1">2.7.11.11</ecNumber>
    </recommendedName>
</protein>
<dbReference type="Gene3D" id="1.10.510.10">
    <property type="entry name" value="Transferase(Phosphotransferase) domain 1"/>
    <property type="match status" value="1"/>
</dbReference>
<dbReference type="InterPro" id="IPR011009">
    <property type="entry name" value="Kinase-like_dom_sf"/>
</dbReference>
<dbReference type="EMBL" id="CAJOBA010008493">
    <property type="protein sequence ID" value="CAF3829760.1"/>
    <property type="molecule type" value="Genomic_DNA"/>
</dbReference>
<evidence type="ECO:0000256" key="1">
    <source>
        <dbReference type="ARBA" id="ARBA00012444"/>
    </source>
</evidence>
<organism evidence="13 15">
    <name type="scientific">Didymodactylos carnosus</name>
    <dbReference type="NCBI Taxonomy" id="1234261"/>
    <lineage>
        <taxon>Eukaryota</taxon>
        <taxon>Metazoa</taxon>
        <taxon>Spiralia</taxon>
        <taxon>Gnathifera</taxon>
        <taxon>Rotifera</taxon>
        <taxon>Eurotatoria</taxon>
        <taxon>Bdelloidea</taxon>
        <taxon>Philodinida</taxon>
        <taxon>Philodinidae</taxon>
        <taxon>Didymodactylos</taxon>
    </lineage>
</organism>
<dbReference type="SUPFAM" id="SSF56112">
    <property type="entry name" value="Protein kinase-like (PK-like)"/>
    <property type="match status" value="1"/>
</dbReference>
<dbReference type="FunFam" id="1.10.510.10:FF:000005">
    <property type="entry name" value="cAMP-dependent protein kinase catalytic subunit alpha"/>
    <property type="match status" value="1"/>
</dbReference>
<dbReference type="Pfam" id="PF00069">
    <property type="entry name" value="Pkinase"/>
    <property type="match status" value="1"/>
</dbReference>
<dbReference type="PROSITE" id="PS00108">
    <property type="entry name" value="PROTEIN_KINASE_ST"/>
    <property type="match status" value="1"/>
</dbReference>
<evidence type="ECO:0000259" key="11">
    <source>
        <dbReference type="PROSITE" id="PS50011"/>
    </source>
</evidence>
<dbReference type="GO" id="GO:0004691">
    <property type="term" value="F:cAMP-dependent protein kinase activity"/>
    <property type="evidence" value="ECO:0007669"/>
    <property type="project" value="UniProtKB-EC"/>
</dbReference>
<evidence type="ECO:0000256" key="9">
    <source>
        <dbReference type="PROSITE-ProRule" id="PRU10141"/>
    </source>
</evidence>
<dbReference type="AlphaFoldDB" id="A0A8S2DVM7"/>
<dbReference type="PANTHER" id="PTHR24353">
    <property type="entry name" value="CYCLIC NUCLEOTIDE-DEPENDENT PROTEIN KINASE"/>
    <property type="match status" value="1"/>
</dbReference>
<dbReference type="GO" id="GO:0005634">
    <property type="term" value="C:nucleus"/>
    <property type="evidence" value="ECO:0007669"/>
    <property type="project" value="TreeGrafter"/>
</dbReference>
<dbReference type="PROSITE" id="PS00107">
    <property type="entry name" value="PROTEIN_KINASE_ATP"/>
    <property type="match status" value="1"/>
</dbReference>
<dbReference type="PANTHER" id="PTHR24353:SF153">
    <property type="entry name" value="CAMP-DEPENDENT PROTEIN KINASE CATALYTIC SUBUNIT 1"/>
    <property type="match status" value="1"/>
</dbReference>
<keyword evidence="5" id="KW-0418">Kinase</keyword>
<sequence>MGGTQSSSTSTSSTTNSTTTAMQAQFDAQVSSFLEHAKHEFEQKYNTPSKQTAKLEDFILNRTVGTGSFGRVMVVSHNHTNYALKIMEKDTVVKLKQVEHTLAEKRILQAIKFPFIVNLAYSFKDNSHLYLVLEFASGGEMFTHLRSVGKYSEDQTRFYAAQVALAFEYLHFLGIIYRDLKPENILFASDGYLKITDFGFAKLVRDRTYTLCGTPEYIAPEIILSRGYNKAVDYWALGVLMYEMSAGFPPFYADEPIQIYGKIVQGKFKFPGHFTSDLKDIIRNLLQSDLTKRFGNLKNGTKDIKLHKWFSSINWINIFEKKVKAPYTPKPDRDHYERYDEKSIQNMAFVLHASEFEDF</sequence>
<dbReference type="Proteomes" id="UP000682733">
    <property type="component" value="Unassembled WGS sequence"/>
</dbReference>
<evidence type="ECO:0000256" key="3">
    <source>
        <dbReference type="ARBA" id="ARBA00022679"/>
    </source>
</evidence>
<comment type="similarity">
    <text evidence="10">Belongs to the protein kinase superfamily.</text>
</comment>
<dbReference type="GO" id="GO:0005524">
    <property type="term" value="F:ATP binding"/>
    <property type="evidence" value="ECO:0007669"/>
    <property type="project" value="UniProtKB-UniRule"/>
</dbReference>
<comment type="caution">
    <text evidence="13">The sequence shown here is derived from an EMBL/GenBank/DDBJ whole genome shotgun (WGS) entry which is preliminary data.</text>
</comment>
<proteinExistence type="inferred from homology"/>
<feature type="domain" description="Protein kinase" evidence="11">
    <location>
        <begin position="58"/>
        <end position="310"/>
    </location>
</feature>
<comment type="catalytic activity">
    <reaction evidence="8">
        <text>L-seryl-[protein] + ATP = O-phospho-L-seryl-[protein] + ADP + H(+)</text>
        <dbReference type="Rhea" id="RHEA:17989"/>
        <dbReference type="Rhea" id="RHEA-COMP:9863"/>
        <dbReference type="Rhea" id="RHEA-COMP:11604"/>
        <dbReference type="ChEBI" id="CHEBI:15378"/>
        <dbReference type="ChEBI" id="CHEBI:29999"/>
        <dbReference type="ChEBI" id="CHEBI:30616"/>
        <dbReference type="ChEBI" id="CHEBI:83421"/>
        <dbReference type="ChEBI" id="CHEBI:456216"/>
        <dbReference type="EC" id="2.7.11.11"/>
    </reaction>
</comment>
<keyword evidence="4 9" id="KW-0547">Nucleotide-binding</keyword>
<dbReference type="Gene3D" id="3.30.200.20">
    <property type="entry name" value="Phosphorylase Kinase, domain 1"/>
    <property type="match status" value="1"/>
</dbReference>